<protein>
    <submittedName>
        <fullName evidence="1">Uncharacterized protein</fullName>
    </submittedName>
</protein>
<evidence type="ECO:0000313" key="2">
    <source>
        <dbReference type="Proteomes" id="UP000294832"/>
    </source>
</evidence>
<evidence type="ECO:0000313" key="1">
    <source>
        <dbReference type="EMBL" id="TCN80969.1"/>
    </source>
</evidence>
<dbReference type="OrthoDB" id="10001777at2"/>
<proteinExistence type="predicted"/>
<sequence>MSKLKSRIKTQHQLSFHGDYSCETVAFFDNNILVLRLWDQQASQPLLQFRRAEDLQLLLSLPLAEYDGSQIFCRWGAGLALLGKSGLWFWPSIAEQEAEFYPLHNGDVLQQQLNGQQYQFTPLQMVALDEQQLLLRMSGANNRNGRAISWLFINEDGNSHIVNRFKELDDTEVLQLPAFAQTQPELAAIAVNNGTIWSLCYPQTGAKQHTANVNVLVPYQYRLPKTLLGSLSKLLGAGQKRELLLQPGLQPLAGRDACFSENHQWLWLHPKGKSSLDCYAIGSGLSQHQISLTPGQNLGDISKRQAHLSFWDEKHFLVHNGTQLNLCEVLLPTTTA</sequence>
<comment type="caution">
    <text evidence="1">The sequence shown here is derived from an EMBL/GenBank/DDBJ whole genome shotgun (WGS) entry which is preliminary data.</text>
</comment>
<dbReference type="Proteomes" id="UP000294832">
    <property type="component" value="Unassembled WGS sequence"/>
</dbReference>
<gene>
    <name evidence="1" type="ORF">EDC91_12829</name>
</gene>
<keyword evidence="2" id="KW-1185">Reference proteome</keyword>
<dbReference type="EMBL" id="SLWF01000028">
    <property type="protein sequence ID" value="TCN80969.1"/>
    <property type="molecule type" value="Genomic_DNA"/>
</dbReference>
<dbReference type="AlphaFoldDB" id="A0A4R2F5D1"/>
<name>A0A4R2F5D1_9GAMM</name>
<organism evidence="1 2">
    <name type="scientific">Shewanella fodinae</name>
    <dbReference type="NCBI Taxonomy" id="552357"/>
    <lineage>
        <taxon>Bacteria</taxon>
        <taxon>Pseudomonadati</taxon>
        <taxon>Pseudomonadota</taxon>
        <taxon>Gammaproteobacteria</taxon>
        <taxon>Alteromonadales</taxon>
        <taxon>Shewanellaceae</taxon>
        <taxon>Shewanella</taxon>
    </lineage>
</organism>
<dbReference type="RefSeq" id="WP_133040014.1">
    <property type="nucleotide sequence ID" value="NZ_SLWF01000028.1"/>
</dbReference>
<reference evidence="1 2" key="1">
    <citation type="submission" date="2019-03" db="EMBL/GenBank/DDBJ databases">
        <title>Freshwater and sediment microbial communities from various areas in North America, analyzing microbe dynamics in response to fracking.</title>
        <authorList>
            <person name="Lamendella R."/>
        </authorList>
    </citation>
    <scope>NUCLEOTIDE SEQUENCE [LARGE SCALE GENOMIC DNA]</scope>
    <source>
        <strain evidence="1 2">74A</strain>
    </source>
</reference>
<accession>A0A4R2F5D1</accession>